<dbReference type="OrthoDB" id="1577640at2759"/>
<dbReference type="AlphaFoldDB" id="A0A6A6XY60"/>
<reference evidence="4" key="1">
    <citation type="journal article" date="2020" name="Stud. Mycol.">
        <title>101 Dothideomycetes genomes: a test case for predicting lifestyles and emergence of pathogens.</title>
        <authorList>
            <person name="Haridas S."/>
            <person name="Albert R."/>
            <person name="Binder M."/>
            <person name="Bloem J."/>
            <person name="Labutti K."/>
            <person name="Salamov A."/>
            <person name="Andreopoulos B."/>
            <person name="Baker S."/>
            <person name="Barry K."/>
            <person name="Bills G."/>
            <person name="Bluhm B."/>
            <person name="Cannon C."/>
            <person name="Castanera R."/>
            <person name="Culley D."/>
            <person name="Daum C."/>
            <person name="Ezra D."/>
            <person name="Gonzalez J."/>
            <person name="Henrissat B."/>
            <person name="Kuo A."/>
            <person name="Liang C."/>
            <person name="Lipzen A."/>
            <person name="Lutzoni F."/>
            <person name="Magnuson J."/>
            <person name="Mondo S."/>
            <person name="Nolan M."/>
            <person name="Ohm R."/>
            <person name="Pangilinan J."/>
            <person name="Park H.-J."/>
            <person name="Ramirez L."/>
            <person name="Alfaro M."/>
            <person name="Sun H."/>
            <person name="Tritt A."/>
            <person name="Yoshinaga Y."/>
            <person name="Zwiers L.-H."/>
            <person name="Turgeon B."/>
            <person name="Goodwin S."/>
            <person name="Spatafora J."/>
            <person name="Crous P."/>
            <person name="Grigoriev I."/>
        </authorList>
    </citation>
    <scope>NUCLEOTIDE SEQUENCE</scope>
    <source>
        <strain evidence="4">CBS 109.77</strain>
    </source>
</reference>
<keyword evidence="5" id="KW-1185">Reference proteome</keyword>
<protein>
    <recommendedName>
        <fullName evidence="3">NACHT domain-containing protein</fullName>
    </recommendedName>
</protein>
<dbReference type="InterPro" id="IPR036770">
    <property type="entry name" value="Ankyrin_rpt-contain_sf"/>
</dbReference>
<dbReference type="Gene3D" id="3.40.50.300">
    <property type="entry name" value="P-loop containing nucleotide triphosphate hydrolases"/>
    <property type="match status" value="1"/>
</dbReference>
<evidence type="ECO:0000313" key="4">
    <source>
        <dbReference type="EMBL" id="KAF2800547.1"/>
    </source>
</evidence>
<gene>
    <name evidence="4" type="ORF">K505DRAFT_263715</name>
</gene>
<dbReference type="Pfam" id="PF24883">
    <property type="entry name" value="NPHP3_N"/>
    <property type="match status" value="1"/>
</dbReference>
<feature type="domain" description="NACHT" evidence="3">
    <location>
        <begin position="220"/>
        <end position="363"/>
    </location>
</feature>
<sequence>MPVTETLGVVGSIIAIVQISKTIISACQFYIDAVDGASSDLRVILIEISALKGIAKSLQYLTQPNVANSALLNQLSAVTGPIEGCNKALKDLETLFPSAAVSIYGKRSKQRKLDAAVAALAWPLKSGKAKRLLQEIIQHKTTINLALTAEFVQDLKDVKQKVEQIRDLLTETECEKVYKWLETTNPSNIHNRSQALFEPGTASWMLRTPQWPLWIEGKHRCLWIHGIPGAGKSILASYLAEEIEKHCISSSSETSKLGHAYYYCYFGHNQDESSHFLRWIIGQLCRQSTKVPEELHNIYKSGKTPNLSSLLSVLHSIMEGFQRVYLVLDAVDESMPREDLLHIIRDLSTDARFSSLGLIVTSRQYIDIEQVLELYSIPITMSNPFVEEDIGTLVHSTIQSDARYQRWPEDLRREIQDTIPKGAKGMFRWAICQLDILKRLRPDVSVIRAALSNLPKSLDETYERIFLAIPEDDWLSVQHVFHWLVYHNDLFRTKISLNTLLYAVQHSTADCLSPNSDQLHDFEGLRERCGCLIMIEPEEMYTGHKKIMVVSFAHYTVKEYLTSPRISQKKVRFFAIVQEKIQKQFAGIALRQALAIQPDRLTGYDNEYDFECFYDLMDSDFKLYCGISSVLQLKAWSEAISSDSTLMELSETLVDPYRQAHRDFVILLHGIYCTPYCTPDFDDDFYFWDIIWGQISSRNTAVFLIFLITSGVSDTLYLARAFARKHSMLTTLTQQMHITIQVERLFEDYETDRDFVGSIPELVTQWAFAEPDTFTFILDLIIEHGVTHFDLSTLLLLYIGNHLHEHCQKSCDLERLLDFGASANGPEGAFVTPLQIAVVCWDLRGIELLLNAGAKVNALGGNDSRWPPRSIMEQFNHLHGASSLCIIKHFECIYEGESMNNINFDGNEIEKIRARLCESGAVEIAPDGSEPGSHNVSDESNGGEYHK</sequence>
<evidence type="ECO:0000256" key="1">
    <source>
        <dbReference type="ARBA" id="ARBA00022737"/>
    </source>
</evidence>
<dbReference type="InterPro" id="IPR007111">
    <property type="entry name" value="NACHT_NTPase"/>
</dbReference>
<dbReference type="Proteomes" id="UP000799757">
    <property type="component" value="Unassembled WGS sequence"/>
</dbReference>
<proteinExistence type="predicted"/>
<dbReference type="SUPFAM" id="SSF52540">
    <property type="entry name" value="P-loop containing nucleoside triphosphate hydrolases"/>
    <property type="match status" value="1"/>
</dbReference>
<dbReference type="PROSITE" id="PS50837">
    <property type="entry name" value="NACHT"/>
    <property type="match status" value="1"/>
</dbReference>
<dbReference type="EMBL" id="MU001746">
    <property type="protein sequence ID" value="KAF2800547.1"/>
    <property type="molecule type" value="Genomic_DNA"/>
</dbReference>
<evidence type="ECO:0000256" key="2">
    <source>
        <dbReference type="SAM" id="MobiDB-lite"/>
    </source>
</evidence>
<feature type="region of interest" description="Disordered" evidence="2">
    <location>
        <begin position="924"/>
        <end position="947"/>
    </location>
</feature>
<dbReference type="InterPro" id="IPR027417">
    <property type="entry name" value="P-loop_NTPase"/>
</dbReference>
<dbReference type="PANTHER" id="PTHR10039">
    <property type="entry name" value="AMELOGENIN"/>
    <property type="match status" value="1"/>
</dbReference>
<dbReference type="SUPFAM" id="SSF48403">
    <property type="entry name" value="Ankyrin repeat"/>
    <property type="match status" value="1"/>
</dbReference>
<keyword evidence="1" id="KW-0677">Repeat</keyword>
<evidence type="ECO:0000259" key="3">
    <source>
        <dbReference type="PROSITE" id="PS50837"/>
    </source>
</evidence>
<evidence type="ECO:0000313" key="5">
    <source>
        <dbReference type="Proteomes" id="UP000799757"/>
    </source>
</evidence>
<organism evidence="4 5">
    <name type="scientific">Melanomma pulvis-pyrius CBS 109.77</name>
    <dbReference type="NCBI Taxonomy" id="1314802"/>
    <lineage>
        <taxon>Eukaryota</taxon>
        <taxon>Fungi</taxon>
        <taxon>Dikarya</taxon>
        <taxon>Ascomycota</taxon>
        <taxon>Pezizomycotina</taxon>
        <taxon>Dothideomycetes</taxon>
        <taxon>Pleosporomycetidae</taxon>
        <taxon>Pleosporales</taxon>
        <taxon>Melanommataceae</taxon>
        <taxon>Melanomma</taxon>
    </lineage>
</organism>
<dbReference type="InterPro" id="IPR056884">
    <property type="entry name" value="NPHP3-like_N"/>
</dbReference>
<name>A0A6A6XY60_9PLEO</name>
<dbReference type="PANTHER" id="PTHR10039:SF16">
    <property type="entry name" value="GPI INOSITOL-DEACYLASE"/>
    <property type="match status" value="1"/>
</dbReference>
<accession>A0A6A6XY60</accession>